<accession>A0A5N3PDP4</accession>
<sequence length="125" mass="13322">MNDAVADARQIKLALDRARSRILGYTGLDAGDDLIGAVLAACADAAFGVAPHSELEEAQRGIAARCRRLVDVTNRFVVRDFELIALSRRRAIAAVDVFQDVITGGHKGGVAPQLSAAGLLRERAR</sequence>
<organism evidence="1 2">
    <name type="scientific">Microvirga brassicacearum</name>
    <dbReference type="NCBI Taxonomy" id="2580413"/>
    <lineage>
        <taxon>Bacteria</taxon>
        <taxon>Pseudomonadati</taxon>
        <taxon>Pseudomonadota</taxon>
        <taxon>Alphaproteobacteria</taxon>
        <taxon>Hyphomicrobiales</taxon>
        <taxon>Methylobacteriaceae</taxon>
        <taxon>Microvirga</taxon>
    </lineage>
</organism>
<keyword evidence="2" id="KW-1185">Reference proteome</keyword>
<reference evidence="1 2" key="1">
    <citation type="journal article" date="2019" name="Microorganisms">
        <title>Genome Insights into the Novel Species Microvirga brassicacearum, a Rapeseed Endophyte with Biotechnological Potential.</title>
        <authorList>
            <person name="Jimenez-Gomez A."/>
            <person name="Saati-Santamaria Z."/>
            <person name="Igual J.M."/>
            <person name="Rivas R."/>
            <person name="Mateos P.F."/>
            <person name="Garcia-Fraile P."/>
        </authorList>
    </citation>
    <scope>NUCLEOTIDE SEQUENCE [LARGE SCALE GENOMIC DNA]</scope>
    <source>
        <strain evidence="1 2">CDVBN77</strain>
    </source>
</reference>
<dbReference type="RefSeq" id="WP_150943034.1">
    <property type="nucleotide sequence ID" value="NZ_VCMV01000012.1"/>
</dbReference>
<protein>
    <submittedName>
        <fullName evidence="1">Uncharacterized protein</fullName>
    </submittedName>
</protein>
<dbReference type="EMBL" id="VCMV01000012">
    <property type="protein sequence ID" value="KAB0267867.1"/>
    <property type="molecule type" value="Genomic_DNA"/>
</dbReference>
<dbReference type="AlphaFoldDB" id="A0A5N3PDP4"/>
<dbReference type="Proteomes" id="UP000325684">
    <property type="component" value="Unassembled WGS sequence"/>
</dbReference>
<evidence type="ECO:0000313" key="1">
    <source>
        <dbReference type="EMBL" id="KAB0267867.1"/>
    </source>
</evidence>
<comment type="caution">
    <text evidence="1">The sequence shown here is derived from an EMBL/GenBank/DDBJ whole genome shotgun (WGS) entry which is preliminary data.</text>
</comment>
<dbReference type="OrthoDB" id="8019350at2"/>
<evidence type="ECO:0000313" key="2">
    <source>
        <dbReference type="Proteomes" id="UP000325684"/>
    </source>
</evidence>
<name>A0A5N3PDP4_9HYPH</name>
<proteinExistence type="predicted"/>
<gene>
    <name evidence="1" type="ORF">FEZ63_07595</name>
</gene>